<name>K3V989_FUSPC</name>
<evidence type="ECO:0000313" key="2">
    <source>
        <dbReference type="Proteomes" id="UP000007978"/>
    </source>
</evidence>
<reference evidence="1 2" key="1">
    <citation type="journal article" date="2012" name="PLoS Pathog.">
        <title>Comparative pathogenomics reveals horizontally acquired novel virulence genes in fungi infecting cereal hosts.</title>
        <authorList>
            <person name="Gardiner D.M."/>
            <person name="McDonald M.C."/>
            <person name="Covarelli L."/>
            <person name="Solomon P.S."/>
            <person name="Rusu A.G."/>
            <person name="Marshall M."/>
            <person name="Kazan K."/>
            <person name="Chakraborty S."/>
            <person name="McDonald B.A."/>
            <person name="Manners J.M."/>
        </authorList>
    </citation>
    <scope>NUCLEOTIDE SEQUENCE [LARGE SCALE GENOMIC DNA]</scope>
    <source>
        <strain evidence="1 2">CS3096</strain>
    </source>
</reference>
<dbReference type="GeneID" id="20369891"/>
<comment type="caution">
    <text evidence="1">The sequence shown here is derived from an EMBL/GenBank/DDBJ whole genome shotgun (WGS) entry which is preliminary data.</text>
</comment>
<dbReference type="EMBL" id="AFNW01000536">
    <property type="protein sequence ID" value="EKJ68548.1"/>
    <property type="molecule type" value="Genomic_DNA"/>
</dbReference>
<dbReference type="AlphaFoldDB" id="K3V989"/>
<evidence type="ECO:0000313" key="1">
    <source>
        <dbReference type="EMBL" id="EKJ68548.1"/>
    </source>
</evidence>
<sequence>YRNNYKLSANKVINCFIRFITIYRETFK</sequence>
<feature type="non-terminal residue" evidence="1">
    <location>
        <position position="1"/>
    </location>
</feature>
<dbReference type="RefSeq" id="XP_061844418.1">
    <property type="nucleotide sequence ID" value="XM_061988469.1"/>
</dbReference>
<protein>
    <submittedName>
        <fullName evidence="1">Uncharacterized protein</fullName>
    </submittedName>
</protein>
<dbReference type="Proteomes" id="UP000007978">
    <property type="component" value="Unassembled WGS sequence"/>
</dbReference>
<gene>
    <name evidence="1" type="ORF">FPSE_11274</name>
</gene>
<keyword evidence="2" id="KW-1185">Reference proteome</keyword>
<organism evidence="1 2">
    <name type="scientific">Fusarium pseudograminearum (strain CS3096)</name>
    <name type="common">Wheat and barley crown-rot fungus</name>
    <dbReference type="NCBI Taxonomy" id="1028729"/>
    <lineage>
        <taxon>Eukaryota</taxon>
        <taxon>Fungi</taxon>
        <taxon>Dikarya</taxon>
        <taxon>Ascomycota</taxon>
        <taxon>Pezizomycotina</taxon>
        <taxon>Sordariomycetes</taxon>
        <taxon>Hypocreomycetidae</taxon>
        <taxon>Hypocreales</taxon>
        <taxon>Nectriaceae</taxon>
        <taxon>Fusarium</taxon>
    </lineage>
</organism>
<proteinExistence type="predicted"/>
<accession>K3V989</accession>